<dbReference type="InterPro" id="IPR023696">
    <property type="entry name" value="Ureohydrolase_dom_sf"/>
</dbReference>
<keyword evidence="3" id="KW-0378">Hydrolase</keyword>
<evidence type="ECO:0000256" key="2">
    <source>
        <dbReference type="ARBA" id="ARBA00022723"/>
    </source>
</evidence>
<dbReference type="PANTHER" id="PTHR11358">
    <property type="entry name" value="ARGINASE/AGMATINASE"/>
    <property type="match status" value="1"/>
</dbReference>
<dbReference type="AlphaFoldDB" id="A0A6S7JGX7"/>
<dbReference type="GO" id="GO:0033389">
    <property type="term" value="P:putrescine biosynthetic process from arginine, via agmatine"/>
    <property type="evidence" value="ECO:0007669"/>
    <property type="project" value="TreeGrafter"/>
</dbReference>
<dbReference type="NCBIfam" id="TIGR01230">
    <property type="entry name" value="agmatinase"/>
    <property type="match status" value="1"/>
</dbReference>
<organism evidence="6 7">
    <name type="scientific">Paramuricea clavata</name>
    <name type="common">Red gorgonian</name>
    <name type="synonym">Violescent sea-whip</name>
    <dbReference type="NCBI Taxonomy" id="317549"/>
    <lineage>
        <taxon>Eukaryota</taxon>
        <taxon>Metazoa</taxon>
        <taxon>Cnidaria</taxon>
        <taxon>Anthozoa</taxon>
        <taxon>Octocorallia</taxon>
        <taxon>Malacalcyonacea</taxon>
        <taxon>Plexauridae</taxon>
        <taxon>Paramuricea</taxon>
    </lineage>
</organism>
<dbReference type="InterPro" id="IPR006035">
    <property type="entry name" value="Ureohydrolase"/>
</dbReference>
<evidence type="ECO:0000256" key="3">
    <source>
        <dbReference type="ARBA" id="ARBA00022801"/>
    </source>
</evidence>
<feature type="binding site" evidence="5">
    <location>
        <position position="178"/>
    </location>
    <ligand>
        <name>Mn(2+)</name>
        <dbReference type="ChEBI" id="CHEBI:29035"/>
        <label>1</label>
    </ligand>
</feature>
<dbReference type="Pfam" id="PF00491">
    <property type="entry name" value="Arginase"/>
    <property type="match status" value="1"/>
</dbReference>
<keyword evidence="2 5" id="KW-0479">Metal-binding</keyword>
<reference evidence="6" key="1">
    <citation type="submission" date="2020-04" db="EMBL/GenBank/DDBJ databases">
        <authorList>
            <person name="Alioto T."/>
            <person name="Alioto T."/>
            <person name="Gomez Garrido J."/>
        </authorList>
    </citation>
    <scope>NUCLEOTIDE SEQUENCE</scope>
    <source>
        <strain evidence="6">A484AB</strain>
    </source>
</reference>
<evidence type="ECO:0000313" key="7">
    <source>
        <dbReference type="Proteomes" id="UP001152795"/>
    </source>
</evidence>
<keyword evidence="7" id="KW-1185">Reference proteome</keyword>
<feature type="binding site" evidence="5">
    <location>
        <position position="180"/>
    </location>
    <ligand>
        <name>Mn(2+)</name>
        <dbReference type="ChEBI" id="CHEBI:29035"/>
        <label>1</label>
    </ligand>
</feature>
<dbReference type="GO" id="GO:0008783">
    <property type="term" value="F:agmatinase activity"/>
    <property type="evidence" value="ECO:0007669"/>
    <property type="project" value="TreeGrafter"/>
</dbReference>
<accession>A0A6S7JGX7</accession>
<dbReference type="PIRSF" id="PIRSF036979">
    <property type="entry name" value="Arginase"/>
    <property type="match status" value="1"/>
</dbReference>
<dbReference type="Proteomes" id="UP001152795">
    <property type="component" value="Unassembled WGS sequence"/>
</dbReference>
<dbReference type="OrthoDB" id="9992747at2759"/>
<comment type="cofactor">
    <cofactor evidence="5">
        <name>Mn(2+)</name>
        <dbReference type="ChEBI" id="CHEBI:29035"/>
    </cofactor>
    <text evidence="5">Binds 2 manganese ions per subunit.</text>
</comment>
<evidence type="ECO:0000313" key="6">
    <source>
        <dbReference type="EMBL" id="CAB4028260.1"/>
    </source>
</evidence>
<dbReference type="PROSITE" id="PS51409">
    <property type="entry name" value="ARGINASE_2"/>
    <property type="match status" value="1"/>
</dbReference>
<dbReference type="GO" id="GO:0046872">
    <property type="term" value="F:metal ion binding"/>
    <property type="evidence" value="ECO:0007669"/>
    <property type="project" value="UniProtKB-KW"/>
</dbReference>
<evidence type="ECO:0000256" key="5">
    <source>
        <dbReference type="PIRSR" id="PIRSR036979-1"/>
    </source>
</evidence>
<comment type="caution">
    <text evidence="6">The sequence shown here is derived from an EMBL/GenBank/DDBJ whole genome shotgun (WGS) entry which is preliminary data.</text>
</comment>
<comment type="similarity">
    <text evidence="1">Belongs to the arginase family. Agmatinase subfamily.</text>
</comment>
<feature type="binding site" evidence="5">
    <location>
        <position position="269"/>
    </location>
    <ligand>
        <name>Mn(2+)</name>
        <dbReference type="ChEBI" id="CHEBI:29035"/>
        <label>1</label>
    </ligand>
</feature>
<gene>
    <name evidence="6" type="ORF">PACLA_8A040874</name>
</gene>
<protein>
    <submittedName>
        <fullName evidence="6">Agmatinase, mitochondrial</fullName>
    </submittedName>
</protein>
<dbReference type="FunFam" id="3.40.800.10:FF:000002">
    <property type="entry name" value="Agmatinase"/>
    <property type="match status" value="1"/>
</dbReference>
<name>A0A6S7JGX7_PARCT</name>
<evidence type="ECO:0000256" key="1">
    <source>
        <dbReference type="ARBA" id="ARBA00009227"/>
    </source>
</evidence>
<proteinExistence type="inferred from homology"/>
<feature type="binding site" evidence="5">
    <location>
        <position position="153"/>
    </location>
    <ligand>
        <name>Mn(2+)</name>
        <dbReference type="ChEBI" id="CHEBI:29035"/>
        <label>1</label>
    </ligand>
</feature>
<sequence length="344" mass="37974">MAFLPRCTLLRAIKQVHIHRFFATTQKACKEKNYPIHANTLGRWAGIASMMRLPVHEDAKDLDACFVGIPFDSGTSYRSGTRFGPRQIRTESAMIRHVNAVTGASPYESMMVADIGDMSVVPFNVERTCRIIKEETAKIIKDGCRPLSMGGDHLVTYPVLQAMKEKYGKIGVVHIDSHADTIEHQLDEKLAHGTPFTRAVEEDLLDSKRVVQIGLRGSLYSHDDFNVADSQGFRVVRVEECWHKSLTPLMEEVREQMGDGPVYLTFCIDAIDPSFAPGTGTPEVGGLTTIQAIEIVRGCKGLNIIGADVVEVSPPYDPFGTTALIGANLLFEMLCILPGVHYVK</sequence>
<dbReference type="CDD" id="cd11592">
    <property type="entry name" value="Agmatinase_PAH"/>
    <property type="match status" value="1"/>
</dbReference>
<dbReference type="InterPro" id="IPR005925">
    <property type="entry name" value="Agmatinase-rel"/>
</dbReference>
<feature type="binding site" evidence="5">
    <location>
        <position position="267"/>
    </location>
    <ligand>
        <name>Mn(2+)</name>
        <dbReference type="ChEBI" id="CHEBI:29035"/>
        <label>1</label>
    </ligand>
</feature>
<dbReference type="PRINTS" id="PR00116">
    <property type="entry name" value="ARGINASE"/>
</dbReference>
<dbReference type="PANTHER" id="PTHR11358:SF26">
    <property type="entry name" value="GUANIDINO ACID HYDROLASE, MITOCHONDRIAL"/>
    <property type="match status" value="1"/>
</dbReference>
<dbReference type="SUPFAM" id="SSF52768">
    <property type="entry name" value="Arginase/deacetylase"/>
    <property type="match status" value="1"/>
</dbReference>
<dbReference type="GO" id="GO:0047971">
    <property type="term" value="F:guanidinobutyrase activity"/>
    <property type="evidence" value="ECO:0007669"/>
    <property type="project" value="UniProtKB-ARBA"/>
</dbReference>
<evidence type="ECO:0000256" key="4">
    <source>
        <dbReference type="ARBA" id="ARBA00023211"/>
    </source>
</evidence>
<feature type="binding site" evidence="5">
    <location>
        <position position="176"/>
    </location>
    <ligand>
        <name>Mn(2+)</name>
        <dbReference type="ChEBI" id="CHEBI:29035"/>
        <label>1</label>
    </ligand>
</feature>
<dbReference type="EMBL" id="CACRXK020015360">
    <property type="protein sequence ID" value="CAB4028260.1"/>
    <property type="molecule type" value="Genomic_DNA"/>
</dbReference>
<keyword evidence="4 5" id="KW-0464">Manganese</keyword>
<dbReference type="Gene3D" id="3.40.800.10">
    <property type="entry name" value="Ureohydrolase domain"/>
    <property type="match status" value="1"/>
</dbReference>